<sequence length="266" mass="28665">MSKKKSVLITGCSDGGIGGALALTFQALGFHVFATARNMSKMSAVANLPNVTLLTLDVLDATQIAAAVEAVKQQTGPKLDILINNSGENFFFPILDSDLFEAKRIFDINFWAPFNIIKAFAPLLIEAKGIAASIYAASKRSLEIVSDHLRVELEPFGVKVVSVVTGAVDTNGNSYFDEWKLPEDSIYKPAEKIIGARARGNDGVKRMDRSEYANKVASEIIRGASSKIWCGSHAGGVKFGECFVPQSILDSQFIKGCGLEQLGKKT</sequence>
<comment type="similarity">
    <text evidence="1">Belongs to the short-chain dehydrogenases/reductases (SDR) family.</text>
</comment>
<comment type="caution">
    <text evidence="4">The sequence shown here is derived from an EMBL/GenBank/DDBJ whole genome shotgun (WGS) entry which is preliminary data.</text>
</comment>
<dbReference type="EMBL" id="JAAMPI010000206">
    <property type="protein sequence ID" value="KAF4634135.1"/>
    <property type="molecule type" value="Genomic_DNA"/>
</dbReference>
<dbReference type="GO" id="GO:0005811">
    <property type="term" value="C:lipid droplet"/>
    <property type="evidence" value="ECO:0007669"/>
    <property type="project" value="TreeGrafter"/>
</dbReference>
<dbReference type="AlphaFoldDB" id="A0A8H4RSF2"/>
<dbReference type="GO" id="GO:0006654">
    <property type="term" value="P:phosphatidic acid biosynthetic process"/>
    <property type="evidence" value="ECO:0007669"/>
    <property type="project" value="TreeGrafter"/>
</dbReference>
<dbReference type="Gene3D" id="3.40.50.720">
    <property type="entry name" value="NAD(P)-binding Rossmann-like Domain"/>
    <property type="match status" value="1"/>
</dbReference>
<proteinExistence type="inferred from homology"/>
<dbReference type="GO" id="GO:0004806">
    <property type="term" value="F:triacylglycerol lipase activity"/>
    <property type="evidence" value="ECO:0007669"/>
    <property type="project" value="TreeGrafter"/>
</dbReference>
<dbReference type="GO" id="GO:0019433">
    <property type="term" value="P:triglyceride catabolic process"/>
    <property type="evidence" value="ECO:0007669"/>
    <property type="project" value="TreeGrafter"/>
</dbReference>
<evidence type="ECO:0000313" key="4">
    <source>
        <dbReference type="EMBL" id="KAF4634135.1"/>
    </source>
</evidence>
<evidence type="ECO:0000256" key="3">
    <source>
        <dbReference type="ARBA" id="ARBA00023002"/>
    </source>
</evidence>
<keyword evidence="3" id="KW-0560">Oxidoreductase</keyword>
<dbReference type="SUPFAM" id="SSF51735">
    <property type="entry name" value="NAD(P)-binding Rossmann-fold domains"/>
    <property type="match status" value="1"/>
</dbReference>
<dbReference type="InterPro" id="IPR002347">
    <property type="entry name" value="SDR_fam"/>
</dbReference>
<keyword evidence="2" id="KW-0521">NADP</keyword>
<dbReference type="OrthoDB" id="2102561at2759"/>
<keyword evidence="5" id="KW-1185">Reference proteome</keyword>
<dbReference type="Proteomes" id="UP000566819">
    <property type="component" value="Unassembled WGS sequence"/>
</dbReference>
<dbReference type="GO" id="GO:0000140">
    <property type="term" value="F:acylglycerone-phosphate reductase (NADP+) activity"/>
    <property type="evidence" value="ECO:0007669"/>
    <property type="project" value="TreeGrafter"/>
</dbReference>
<name>A0A8H4RSF2_9HELO</name>
<evidence type="ECO:0000256" key="2">
    <source>
        <dbReference type="ARBA" id="ARBA00022857"/>
    </source>
</evidence>
<dbReference type="PRINTS" id="PR00081">
    <property type="entry name" value="GDHRDH"/>
</dbReference>
<evidence type="ECO:0000313" key="5">
    <source>
        <dbReference type="Proteomes" id="UP000566819"/>
    </source>
</evidence>
<organism evidence="4 5">
    <name type="scientific">Cudoniella acicularis</name>
    <dbReference type="NCBI Taxonomy" id="354080"/>
    <lineage>
        <taxon>Eukaryota</taxon>
        <taxon>Fungi</taxon>
        <taxon>Dikarya</taxon>
        <taxon>Ascomycota</taxon>
        <taxon>Pezizomycotina</taxon>
        <taxon>Leotiomycetes</taxon>
        <taxon>Helotiales</taxon>
        <taxon>Tricladiaceae</taxon>
        <taxon>Cudoniella</taxon>
    </lineage>
</organism>
<dbReference type="Pfam" id="PF00106">
    <property type="entry name" value="adh_short"/>
    <property type="match status" value="1"/>
</dbReference>
<dbReference type="InterPro" id="IPR036291">
    <property type="entry name" value="NAD(P)-bd_dom_sf"/>
</dbReference>
<evidence type="ECO:0000256" key="1">
    <source>
        <dbReference type="ARBA" id="ARBA00006484"/>
    </source>
</evidence>
<gene>
    <name evidence="4" type="ORF">G7Y89_g3980</name>
</gene>
<dbReference type="PROSITE" id="PS00061">
    <property type="entry name" value="ADH_SHORT"/>
    <property type="match status" value="1"/>
</dbReference>
<dbReference type="PANTHER" id="PTHR44169:SF6">
    <property type="entry name" value="NADPH-DEPENDENT 1-ACYLDIHYDROXYACETONE PHOSPHATE REDUCTASE"/>
    <property type="match status" value="1"/>
</dbReference>
<dbReference type="InterPro" id="IPR020904">
    <property type="entry name" value="Sc_DH/Rdtase_CS"/>
</dbReference>
<accession>A0A8H4RSF2</accession>
<reference evidence="4 5" key="1">
    <citation type="submission" date="2020-03" db="EMBL/GenBank/DDBJ databases">
        <title>Draft Genome Sequence of Cudoniella acicularis.</title>
        <authorList>
            <person name="Buettner E."/>
            <person name="Kellner H."/>
        </authorList>
    </citation>
    <scope>NUCLEOTIDE SEQUENCE [LARGE SCALE GENOMIC DNA]</scope>
    <source>
        <strain evidence="4 5">DSM 108380</strain>
    </source>
</reference>
<dbReference type="GO" id="GO:0005783">
    <property type="term" value="C:endoplasmic reticulum"/>
    <property type="evidence" value="ECO:0007669"/>
    <property type="project" value="TreeGrafter"/>
</dbReference>
<protein>
    <submittedName>
        <fullName evidence="4">Uncharacterized protein</fullName>
    </submittedName>
</protein>
<dbReference type="PANTHER" id="PTHR44169">
    <property type="entry name" value="NADPH-DEPENDENT 1-ACYLDIHYDROXYACETONE PHOSPHATE REDUCTASE"/>
    <property type="match status" value="1"/>
</dbReference>